<dbReference type="Proteomes" id="UP000249185">
    <property type="component" value="Unassembled WGS sequence"/>
</dbReference>
<dbReference type="AlphaFoldDB" id="A0A2W5NGB3"/>
<accession>A0A2W5NGB3</accession>
<reference evidence="1 2" key="1">
    <citation type="submission" date="2017-08" db="EMBL/GenBank/DDBJ databases">
        <title>Infants hospitalized years apart are colonized by the same room-sourced microbial strains.</title>
        <authorList>
            <person name="Brooks B."/>
            <person name="Olm M.R."/>
            <person name="Firek B.A."/>
            <person name="Baker R."/>
            <person name="Thomas B.C."/>
            <person name="Morowitz M.J."/>
            <person name="Banfield J.F."/>
        </authorList>
    </citation>
    <scope>NUCLEOTIDE SEQUENCE [LARGE SCALE GENOMIC DNA]</scope>
    <source>
        <strain evidence="1">S2_005_002_R2_34</strain>
    </source>
</reference>
<comment type="caution">
    <text evidence="1">The sequence shown here is derived from an EMBL/GenBank/DDBJ whole genome shotgun (WGS) entry which is preliminary data.</text>
</comment>
<proteinExistence type="predicted"/>
<sequence length="158" mass="17020">MVDIISKRGDEPRPEDARIRRVLEANRPVIDKLADHLTNGAWSNRGRGQAAAPEPEGLIIHTARASTARGPAAPFVRVAVNGRVSLVDANTGRQLRHLGDLRRGPEGQRFRLATRDNGFFSPLDPEIAALLADLDATPVAGAEAERGLIAAIGERLEI</sequence>
<evidence type="ECO:0000313" key="1">
    <source>
        <dbReference type="EMBL" id="PZQ51269.1"/>
    </source>
</evidence>
<dbReference type="EMBL" id="QFPW01000002">
    <property type="protein sequence ID" value="PZQ51269.1"/>
    <property type="molecule type" value="Genomic_DNA"/>
</dbReference>
<organism evidence="1 2">
    <name type="scientific">Rhodovulum sulfidophilum</name>
    <name type="common">Rhodobacter sulfidophilus</name>
    <dbReference type="NCBI Taxonomy" id="35806"/>
    <lineage>
        <taxon>Bacteria</taxon>
        <taxon>Pseudomonadati</taxon>
        <taxon>Pseudomonadota</taxon>
        <taxon>Alphaproteobacteria</taxon>
        <taxon>Rhodobacterales</taxon>
        <taxon>Paracoccaceae</taxon>
        <taxon>Rhodovulum</taxon>
    </lineage>
</organism>
<name>A0A2W5NGB3_RHOSU</name>
<protein>
    <submittedName>
        <fullName evidence="1">Uncharacterized protein</fullName>
    </submittedName>
</protein>
<gene>
    <name evidence="1" type="ORF">DI556_03605</name>
</gene>
<evidence type="ECO:0000313" key="2">
    <source>
        <dbReference type="Proteomes" id="UP000249185"/>
    </source>
</evidence>